<accession>A0A0D7W7B9</accession>
<feature type="transmembrane region" description="Helical" evidence="1">
    <location>
        <begin position="20"/>
        <end position="51"/>
    </location>
</feature>
<keyword evidence="1" id="KW-0472">Membrane</keyword>
<dbReference type="Proteomes" id="UP000032361">
    <property type="component" value="Unassembled WGS sequence"/>
</dbReference>
<proteinExistence type="predicted"/>
<evidence type="ECO:0000256" key="1">
    <source>
        <dbReference type="SAM" id="Phobius"/>
    </source>
</evidence>
<evidence type="ECO:0000313" key="3">
    <source>
        <dbReference type="Proteomes" id="UP000032361"/>
    </source>
</evidence>
<dbReference type="OrthoDB" id="1446424at2"/>
<feature type="transmembrane region" description="Helical" evidence="1">
    <location>
        <begin position="71"/>
        <end position="92"/>
    </location>
</feature>
<dbReference type="AlphaFoldDB" id="A0A0D7W7B9"/>
<keyword evidence="1" id="KW-0812">Transmembrane</keyword>
<reference evidence="2 3" key="1">
    <citation type="journal article" date="2015" name="Antonie Van Leeuwenhoek">
        <title>Tamlana nanhaiensis sp. nov., isolated from surface seawater collected from the South China Sea.</title>
        <authorList>
            <person name="Liu X."/>
            <person name="Lai Q."/>
            <person name="Du Y."/>
            <person name="Li G."/>
            <person name="Sun F."/>
            <person name="Shao Z."/>
        </authorList>
    </citation>
    <scope>NUCLEOTIDE SEQUENCE [LARGE SCALE GENOMIC DNA]</scope>
    <source>
        <strain evidence="2 3">FHC16</strain>
    </source>
</reference>
<gene>
    <name evidence="2" type="ORF">PK35_02170</name>
</gene>
<evidence type="ECO:0000313" key="2">
    <source>
        <dbReference type="EMBL" id="KJD34608.1"/>
    </source>
</evidence>
<dbReference type="RefSeq" id="WP_044624994.1">
    <property type="nucleotide sequence ID" value="NZ_JTDV01000001.1"/>
</dbReference>
<name>A0A0D7W7B9_9FLAO</name>
<keyword evidence="3" id="KW-1185">Reference proteome</keyword>
<dbReference type="PATRIC" id="fig|1382798.3.peg.438"/>
<keyword evidence="1" id="KW-1133">Transmembrane helix</keyword>
<dbReference type="EMBL" id="JTDV01000001">
    <property type="protein sequence ID" value="KJD34608.1"/>
    <property type="molecule type" value="Genomic_DNA"/>
</dbReference>
<organism evidence="2 3">
    <name type="scientific">Neotamlana nanhaiensis</name>
    <dbReference type="NCBI Taxonomy" id="1382798"/>
    <lineage>
        <taxon>Bacteria</taxon>
        <taxon>Pseudomonadati</taxon>
        <taxon>Bacteroidota</taxon>
        <taxon>Flavobacteriia</taxon>
        <taxon>Flavobacteriales</taxon>
        <taxon>Flavobacteriaceae</taxon>
        <taxon>Neotamlana</taxon>
    </lineage>
</organism>
<protein>
    <submittedName>
        <fullName evidence="2">Uncharacterized protein</fullName>
    </submittedName>
</protein>
<comment type="caution">
    <text evidence="2">The sequence shown here is derived from an EMBL/GenBank/DDBJ whole genome shotgun (WGS) entry which is preliminary data.</text>
</comment>
<sequence>MLKQITSILNYYKPLALWSFLITIVITIINPMVILALCTKLFLTLLLWIMLSDRNLRKRLNFYKISGISNFKFFSFIFLIDSFITCAFIALIKGFI</sequence>